<dbReference type="EMBL" id="CP093364">
    <property type="protein sequence ID" value="UQS85846.1"/>
    <property type="molecule type" value="Genomic_DNA"/>
</dbReference>
<name>A0ABY4PKM3_9LACO</name>
<evidence type="ECO:0000313" key="2">
    <source>
        <dbReference type="Proteomes" id="UP000831859"/>
    </source>
</evidence>
<sequence>MSLNNLFVVYCFDERHVKQFVYVYHGQMFFNESPRDAFEFNQRQAAKFFLKYGQQTEQHGGGFEPKMAAYSEYIEKNKTPLDQI</sequence>
<geneLocation type="plasmid" evidence="1 2">
    <name>p2unnamed</name>
</geneLocation>
<accession>A0ABY4PKM3</accession>
<protein>
    <submittedName>
        <fullName evidence="1">Uncharacterized protein</fullName>
    </submittedName>
</protein>
<gene>
    <name evidence="1" type="ORF">MOO46_07855</name>
</gene>
<proteinExistence type="predicted"/>
<dbReference type="Proteomes" id="UP000831859">
    <property type="component" value="Plasmid p2unnamed"/>
</dbReference>
<dbReference type="RefSeq" id="WP_249511809.1">
    <property type="nucleotide sequence ID" value="NZ_CP093364.1"/>
</dbReference>
<keyword evidence="1" id="KW-0614">Plasmid</keyword>
<keyword evidence="2" id="KW-1185">Reference proteome</keyword>
<evidence type="ECO:0000313" key="1">
    <source>
        <dbReference type="EMBL" id="UQS85846.1"/>
    </source>
</evidence>
<organism evidence="1 2">
    <name type="scientific">Apilactobacillus apisilvae</name>
    <dbReference type="NCBI Taxonomy" id="2923364"/>
    <lineage>
        <taxon>Bacteria</taxon>
        <taxon>Bacillati</taxon>
        <taxon>Bacillota</taxon>
        <taxon>Bacilli</taxon>
        <taxon>Lactobacillales</taxon>
        <taxon>Lactobacillaceae</taxon>
        <taxon>Apilactobacillus</taxon>
    </lineage>
</organism>
<reference evidence="1 2" key="1">
    <citation type="journal article" date="2022" name="Int. J. Syst. Evol. Microbiol.">
        <title>Apilactobacillus apisilvae sp. nov., Nicolia spurrieriana gen. nov. sp. nov., Bombilactobacillus folatiphilus sp. nov. and Bombilactobacillus thymidiniphilus sp. nov., four new lactic acid bacterial isolates from stingless bees Tetragonula carbonaria and Austroplebeia australis.</title>
        <authorList>
            <person name="Oliphant S.A."/>
            <person name="Watson-Haigh N.S."/>
            <person name="Sumby K.M."/>
            <person name="Gardner J."/>
            <person name="Groom S."/>
            <person name="Jiranek V."/>
        </authorList>
    </citation>
    <scope>NUCLEOTIDE SEQUENCE [LARGE SCALE GENOMIC DNA]</scope>
    <source>
        <strain evidence="1 2">SG5_A10</strain>
    </source>
</reference>